<reference evidence="1 2" key="1">
    <citation type="submission" date="2023-11" db="EMBL/GenBank/DDBJ databases">
        <title>MicrobeMod: A computational toolkit for identifying prokaryotic methylation and restriction-modification with nanopore sequencing.</title>
        <authorList>
            <person name="Crits-Christoph A."/>
            <person name="Kang S.C."/>
            <person name="Lee H."/>
            <person name="Ostrov N."/>
        </authorList>
    </citation>
    <scope>NUCLEOTIDE SEQUENCE [LARGE SCALE GENOMIC DNA]</scope>
    <source>
        <strain evidence="1 2">ATCC BAA-2732</strain>
    </source>
</reference>
<dbReference type="RefSeq" id="WP_144361099.1">
    <property type="nucleotide sequence ID" value="NZ_JAWXXR010000001.1"/>
</dbReference>
<evidence type="ECO:0000313" key="2">
    <source>
        <dbReference type="Proteomes" id="UP001272773"/>
    </source>
</evidence>
<accession>A0ABU4Q866</accession>
<comment type="caution">
    <text evidence="1">The sequence shown here is derived from an EMBL/GenBank/DDBJ whole genome shotgun (WGS) entry which is preliminary data.</text>
</comment>
<dbReference type="Proteomes" id="UP001272773">
    <property type="component" value="Unassembled WGS sequence"/>
</dbReference>
<dbReference type="GeneID" id="88622716"/>
<evidence type="ECO:0000313" key="1">
    <source>
        <dbReference type="EMBL" id="MDX6015609.1"/>
    </source>
</evidence>
<keyword evidence="2" id="KW-1185">Reference proteome</keyword>
<organism evidence="1 2">
    <name type="scientific">Shewanella indica</name>
    <dbReference type="NCBI Taxonomy" id="768528"/>
    <lineage>
        <taxon>Bacteria</taxon>
        <taxon>Pseudomonadati</taxon>
        <taxon>Pseudomonadota</taxon>
        <taxon>Gammaproteobacteria</taxon>
        <taxon>Alteromonadales</taxon>
        <taxon>Shewanellaceae</taxon>
        <taxon>Shewanella</taxon>
    </lineage>
</organism>
<name>A0ABU4Q866_9GAMM</name>
<protein>
    <submittedName>
        <fullName evidence="1">Uncharacterized protein</fullName>
    </submittedName>
</protein>
<gene>
    <name evidence="1" type="ORF">SIL79_04370</name>
</gene>
<proteinExistence type="predicted"/>
<dbReference type="EMBL" id="JAWXXR010000001">
    <property type="protein sequence ID" value="MDX6015609.1"/>
    <property type="molecule type" value="Genomic_DNA"/>
</dbReference>
<sequence length="160" mass="17859">MKYLKFSTGDVSLDIIKHILLNNRVIGYGVPASQNLSCAWIFNLYFEGFDKTLSFSSDVASSTGWKEYGYLRMDLKPVESNKELITYVAIEPIDISSLDILINEEDDIIAECGLILIGENKRWVVISTSPAPGAVSVKADFNTVGYKPEILLEQCSIKRI</sequence>